<dbReference type="Pfam" id="PF03719">
    <property type="entry name" value="Ribosomal_S5_C"/>
    <property type="match status" value="1"/>
</dbReference>
<dbReference type="GO" id="GO:0019843">
    <property type="term" value="F:rRNA binding"/>
    <property type="evidence" value="ECO:0007669"/>
    <property type="project" value="UniProtKB-UniRule"/>
</dbReference>
<dbReference type="InterPro" id="IPR005712">
    <property type="entry name" value="Ribosomal_uS5_bac-type"/>
</dbReference>
<organism evidence="12 13">
    <name type="scientific">Luteolibacter luteus</name>
    <dbReference type="NCBI Taxonomy" id="2728835"/>
    <lineage>
        <taxon>Bacteria</taxon>
        <taxon>Pseudomonadati</taxon>
        <taxon>Verrucomicrobiota</taxon>
        <taxon>Verrucomicrobiia</taxon>
        <taxon>Verrucomicrobiales</taxon>
        <taxon>Verrucomicrobiaceae</taxon>
        <taxon>Luteolibacter</taxon>
    </lineage>
</organism>
<evidence type="ECO:0000256" key="7">
    <source>
        <dbReference type="ARBA" id="ARBA00035255"/>
    </source>
</evidence>
<dbReference type="InterPro" id="IPR000851">
    <property type="entry name" value="Ribosomal_uS5"/>
</dbReference>
<evidence type="ECO:0000256" key="8">
    <source>
        <dbReference type="HAMAP-Rule" id="MF_01307"/>
    </source>
</evidence>
<comment type="subunit">
    <text evidence="8">Part of the 30S ribosomal subunit. Contacts proteins S4 and S8.</text>
</comment>
<dbReference type="Pfam" id="PF00333">
    <property type="entry name" value="Ribosomal_S5"/>
    <property type="match status" value="1"/>
</dbReference>
<dbReference type="GO" id="GO:0005737">
    <property type="term" value="C:cytoplasm"/>
    <property type="evidence" value="ECO:0007669"/>
    <property type="project" value="UniProtKB-ARBA"/>
</dbReference>
<sequence length="228" mass="23600">MVTSQDSAPTPPAPQQGPQGQGQGQQGPGQGQQRGGYGQRNRGGFGGGQGGQGRGPRGPRRDDRQPQETDGPQLAEKVVFINRCAKVVKGGRRFSFSALVVAGDKEGKVGLGFGKANEVADAIKKAGEAAKKSLKPMNIVEGTIPHEIYAEFGGGKVLLKPASPGTGIIAGGGVRAVCEAVGIRDILAKSMGSSNHSNVVKATLKALTQLRTRDQILGTRGKKKEKAI</sequence>
<reference evidence="12 13" key="1">
    <citation type="submission" date="2020-04" db="EMBL/GenBank/DDBJ databases">
        <title>Luteolibacter sp. G-1-1-1 isolated from soil.</title>
        <authorList>
            <person name="Dahal R.H."/>
        </authorList>
    </citation>
    <scope>NUCLEOTIDE SEQUENCE [LARGE SCALE GENOMIC DNA]</scope>
    <source>
        <strain evidence="12 13">G-1-1-1</strain>
    </source>
</reference>
<dbReference type="AlphaFoldDB" id="A0A858RHK6"/>
<evidence type="ECO:0000259" key="11">
    <source>
        <dbReference type="PROSITE" id="PS50881"/>
    </source>
</evidence>
<keyword evidence="3 8" id="KW-0699">rRNA-binding</keyword>
<comment type="domain">
    <text evidence="8">The N-terminal domain interacts with the head of the 30S subunit; the C-terminal domain interacts with the body and contacts protein S4. The interaction surface between S4 and S5 is involved in control of translational fidelity.</text>
</comment>
<keyword evidence="6 8" id="KW-0687">Ribonucleoprotein</keyword>
<dbReference type="Gene3D" id="3.30.230.10">
    <property type="match status" value="1"/>
</dbReference>
<evidence type="ECO:0000313" key="12">
    <source>
        <dbReference type="EMBL" id="QJE96034.1"/>
    </source>
</evidence>
<dbReference type="HAMAP" id="MF_01307_B">
    <property type="entry name" value="Ribosomal_uS5_B"/>
    <property type="match status" value="1"/>
</dbReference>
<dbReference type="PANTHER" id="PTHR48277:SF1">
    <property type="entry name" value="MITOCHONDRIAL RIBOSOMAL PROTEIN S5"/>
    <property type="match status" value="1"/>
</dbReference>
<feature type="region of interest" description="Disordered" evidence="10">
    <location>
        <begin position="1"/>
        <end position="74"/>
    </location>
</feature>
<keyword evidence="13" id="KW-1185">Reference proteome</keyword>
<evidence type="ECO:0000256" key="3">
    <source>
        <dbReference type="ARBA" id="ARBA00022730"/>
    </source>
</evidence>
<dbReference type="GO" id="GO:0015935">
    <property type="term" value="C:small ribosomal subunit"/>
    <property type="evidence" value="ECO:0007669"/>
    <property type="project" value="InterPro"/>
</dbReference>
<evidence type="ECO:0000313" key="13">
    <source>
        <dbReference type="Proteomes" id="UP000501812"/>
    </source>
</evidence>
<dbReference type="PROSITE" id="PS00585">
    <property type="entry name" value="RIBOSOMAL_S5"/>
    <property type="match status" value="1"/>
</dbReference>
<dbReference type="SUPFAM" id="SSF54768">
    <property type="entry name" value="dsRNA-binding domain-like"/>
    <property type="match status" value="1"/>
</dbReference>
<comment type="similarity">
    <text evidence="2 8 9">Belongs to the universal ribosomal protein uS5 family.</text>
</comment>
<dbReference type="RefSeq" id="WP_169454364.1">
    <property type="nucleotide sequence ID" value="NZ_CP051774.1"/>
</dbReference>
<dbReference type="FunFam" id="3.30.160.20:FF:000001">
    <property type="entry name" value="30S ribosomal protein S5"/>
    <property type="match status" value="1"/>
</dbReference>
<comment type="function">
    <text evidence="1 8">Located at the back of the 30S subunit body where it stabilizes the conformation of the head with respect to the body.</text>
</comment>
<dbReference type="PANTHER" id="PTHR48277">
    <property type="entry name" value="MITOCHONDRIAL RIBOSOMAL PROTEIN S5"/>
    <property type="match status" value="1"/>
</dbReference>
<dbReference type="GO" id="GO:0003735">
    <property type="term" value="F:structural constituent of ribosome"/>
    <property type="evidence" value="ECO:0007669"/>
    <property type="project" value="UniProtKB-UniRule"/>
</dbReference>
<dbReference type="InterPro" id="IPR018192">
    <property type="entry name" value="Ribosomal_uS5_N_CS"/>
</dbReference>
<comment type="function">
    <text evidence="8">With S4 and S12 plays an important role in translational accuracy.</text>
</comment>
<gene>
    <name evidence="8 12" type="primary">rpsE</name>
    <name evidence="12" type="ORF">HHL09_09640</name>
</gene>
<name>A0A858RHK6_9BACT</name>
<dbReference type="Gene3D" id="3.30.160.20">
    <property type="match status" value="1"/>
</dbReference>
<evidence type="ECO:0000256" key="9">
    <source>
        <dbReference type="RuleBase" id="RU003823"/>
    </source>
</evidence>
<dbReference type="Proteomes" id="UP000501812">
    <property type="component" value="Chromosome"/>
</dbReference>
<dbReference type="GO" id="GO:0006412">
    <property type="term" value="P:translation"/>
    <property type="evidence" value="ECO:0007669"/>
    <property type="project" value="UniProtKB-UniRule"/>
</dbReference>
<dbReference type="InterPro" id="IPR020568">
    <property type="entry name" value="Ribosomal_Su5_D2-typ_SF"/>
</dbReference>
<protein>
    <recommendedName>
        <fullName evidence="7 8">Small ribosomal subunit protein uS5</fullName>
    </recommendedName>
</protein>
<dbReference type="FunFam" id="3.30.230.10:FF:000002">
    <property type="entry name" value="30S ribosomal protein S5"/>
    <property type="match status" value="1"/>
</dbReference>
<dbReference type="InterPro" id="IPR013810">
    <property type="entry name" value="Ribosomal_uS5_N"/>
</dbReference>
<dbReference type="InterPro" id="IPR014721">
    <property type="entry name" value="Ribsml_uS5_D2-typ_fold_subgr"/>
</dbReference>
<proteinExistence type="inferred from homology"/>
<dbReference type="KEGG" id="luo:HHL09_09640"/>
<accession>A0A858RHK6</accession>
<feature type="domain" description="S5 DRBM" evidence="11">
    <location>
        <begin position="74"/>
        <end position="137"/>
    </location>
</feature>
<evidence type="ECO:0000256" key="2">
    <source>
        <dbReference type="ARBA" id="ARBA00008945"/>
    </source>
</evidence>
<dbReference type="SUPFAM" id="SSF54211">
    <property type="entry name" value="Ribosomal protein S5 domain 2-like"/>
    <property type="match status" value="1"/>
</dbReference>
<evidence type="ECO:0000256" key="10">
    <source>
        <dbReference type="SAM" id="MobiDB-lite"/>
    </source>
</evidence>
<dbReference type="EMBL" id="CP051774">
    <property type="protein sequence ID" value="QJE96034.1"/>
    <property type="molecule type" value="Genomic_DNA"/>
</dbReference>
<evidence type="ECO:0000256" key="6">
    <source>
        <dbReference type="ARBA" id="ARBA00023274"/>
    </source>
</evidence>
<dbReference type="NCBIfam" id="TIGR01021">
    <property type="entry name" value="rpsE_bact"/>
    <property type="match status" value="1"/>
</dbReference>
<feature type="compositionally biased region" description="Gly residues" evidence="10">
    <location>
        <begin position="19"/>
        <end position="56"/>
    </location>
</feature>
<keyword evidence="5 8" id="KW-0689">Ribosomal protein</keyword>
<evidence type="ECO:0000256" key="1">
    <source>
        <dbReference type="ARBA" id="ARBA00003093"/>
    </source>
</evidence>
<dbReference type="GO" id="GO:0042254">
    <property type="term" value="P:ribosome biogenesis"/>
    <property type="evidence" value="ECO:0007669"/>
    <property type="project" value="UniProtKB-ARBA"/>
</dbReference>
<dbReference type="InterPro" id="IPR005324">
    <property type="entry name" value="Ribosomal_uS5_C"/>
</dbReference>
<evidence type="ECO:0000256" key="4">
    <source>
        <dbReference type="ARBA" id="ARBA00022884"/>
    </source>
</evidence>
<evidence type="ECO:0000256" key="5">
    <source>
        <dbReference type="ARBA" id="ARBA00022980"/>
    </source>
</evidence>
<keyword evidence="4 8" id="KW-0694">RNA-binding</keyword>
<dbReference type="PROSITE" id="PS50881">
    <property type="entry name" value="S5_DSRBD"/>
    <property type="match status" value="1"/>
</dbReference>